<comment type="caution">
    <text evidence="2">The sequence shown here is derived from an EMBL/GenBank/DDBJ whole genome shotgun (WGS) entry which is preliminary data.</text>
</comment>
<gene>
    <name evidence="2" type="ORF">PF327_02750</name>
</gene>
<accession>A0ABT7QPU6</accession>
<organism evidence="2 3">
    <name type="scientific">Sulfurovum xiamenensis</name>
    <dbReference type="NCBI Taxonomy" id="3019066"/>
    <lineage>
        <taxon>Bacteria</taxon>
        <taxon>Pseudomonadati</taxon>
        <taxon>Campylobacterota</taxon>
        <taxon>Epsilonproteobacteria</taxon>
        <taxon>Campylobacterales</taxon>
        <taxon>Sulfurovaceae</taxon>
        <taxon>Sulfurovum</taxon>
    </lineage>
</organism>
<dbReference type="InterPro" id="IPR029024">
    <property type="entry name" value="TerB-like"/>
</dbReference>
<evidence type="ECO:0000313" key="2">
    <source>
        <dbReference type="EMBL" id="MDM5263108.1"/>
    </source>
</evidence>
<dbReference type="SUPFAM" id="SSF158682">
    <property type="entry name" value="TerB-like"/>
    <property type="match status" value="1"/>
</dbReference>
<proteinExistence type="predicted"/>
<dbReference type="InterPro" id="IPR007791">
    <property type="entry name" value="DjlA_N"/>
</dbReference>
<dbReference type="RefSeq" id="WP_289401228.1">
    <property type="nucleotide sequence ID" value="NZ_JAQIBC010000001.1"/>
</dbReference>
<name>A0ABT7QPU6_9BACT</name>
<dbReference type="Proteomes" id="UP001169066">
    <property type="component" value="Unassembled WGS sequence"/>
</dbReference>
<keyword evidence="3" id="KW-1185">Reference proteome</keyword>
<evidence type="ECO:0000259" key="1">
    <source>
        <dbReference type="Pfam" id="PF05099"/>
    </source>
</evidence>
<evidence type="ECO:0000313" key="3">
    <source>
        <dbReference type="Proteomes" id="UP001169066"/>
    </source>
</evidence>
<protein>
    <recommendedName>
        <fullName evidence="1">Co-chaperone DjlA N-terminal domain-containing protein</fullName>
    </recommendedName>
</protein>
<dbReference type="EMBL" id="JAQIBC010000001">
    <property type="protein sequence ID" value="MDM5263108.1"/>
    <property type="molecule type" value="Genomic_DNA"/>
</dbReference>
<dbReference type="Pfam" id="PF05099">
    <property type="entry name" value="TerB"/>
    <property type="match status" value="1"/>
</dbReference>
<reference evidence="2" key="1">
    <citation type="submission" date="2023-01" db="EMBL/GenBank/DDBJ databases">
        <title>Sulfurovum sp. XTW-4 genome assembly.</title>
        <authorList>
            <person name="Wang J."/>
        </authorList>
    </citation>
    <scope>NUCLEOTIDE SEQUENCE</scope>
    <source>
        <strain evidence="2">XTW-4</strain>
    </source>
</reference>
<sequence>MENKIKKSVATLLAHIIKIDDRDIEKETPLFCKLMEIDFGCSPEEAKTFLKETLQEEYDLDEHIAIINEALCDDKLSKMHILEQLNHIIYSDTITPNDYEEFEKIKKALFSC</sequence>
<feature type="domain" description="Co-chaperone DjlA N-terminal" evidence="1">
    <location>
        <begin position="8"/>
        <end position="93"/>
    </location>
</feature>